<sequence>MRAGHAWRPRDCRCPAHWLRNWMGQQARRCAPFLVHGDLQCRAWMRDRRQDDGRMVAAQDVAQWSSCVAAVRLDWRGDAAARFGGAAAGRWCSGRGLQCRAWMRDRRQDDGRMVAAQDVAQWSSCVAAVRLDWRGDAAARFGGAAAVR</sequence>
<gene>
    <name evidence="1" type="ORF">F511_15792</name>
</gene>
<evidence type="ECO:0000313" key="1">
    <source>
        <dbReference type="EMBL" id="KZV30873.1"/>
    </source>
</evidence>
<protein>
    <submittedName>
        <fullName evidence="1">Uncharacterized protein</fullName>
    </submittedName>
</protein>
<dbReference type="Proteomes" id="UP000250235">
    <property type="component" value="Unassembled WGS sequence"/>
</dbReference>
<reference evidence="1 2" key="1">
    <citation type="journal article" date="2015" name="Proc. Natl. Acad. Sci. U.S.A.">
        <title>The resurrection genome of Boea hygrometrica: A blueprint for survival of dehydration.</title>
        <authorList>
            <person name="Xiao L."/>
            <person name="Yang G."/>
            <person name="Zhang L."/>
            <person name="Yang X."/>
            <person name="Zhao S."/>
            <person name="Ji Z."/>
            <person name="Zhou Q."/>
            <person name="Hu M."/>
            <person name="Wang Y."/>
            <person name="Chen M."/>
            <person name="Xu Y."/>
            <person name="Jin H."/>
            <person name="Xiao X."/>
            <person name="Hu G."/>
            <person name="Bao F."/>
            <person name="Hu Y."/>
            <person name="Wan P."/>
            <person name="Li L."/>
            <person name="Deng X."/>
            <person name="Kuang T."/>
            <person name="Xiang C."/>
            <person name="Zhu J.K."/>
            <person name="Oliver M.J."/>
            <person name="He Y."/>
        </authorList>
    </citation>
    <scope>NUCLEOTIDE SEQUENCE [LARGE SCALE GENOMIC DNA]</scope>
    <source>
        <strain evidence="2">cv. XS01</strain>
    </source>
</reference>
<keyword evidence="2" id="KW-1185">Reference proteome</keyword>
<dbReference type="AlphaFoldDB" id="A0A2Z7B8P1"/>
<proteinExistence type="predicted"/>
<name>A0A2Z7B8P1_9LAMI</name>
<evidence type="ECO:0000313" key="2">
    <source>
        <dbReference type="Proteomes" id="UP000250235"/>
    </source>
</evidence>
<organism evidence="1 2">
    <name type="scientific">Dorcoceras hygrometricum</name>
    <dbReference type="NCBI Taxonomy" id="472368"/>
    <lineage>
        <taxon>Eukaryota</taxon>
        <taxon>Viridiplantae</taxon>
        <taxon>Streptophyta</taxon>
        <taxon>Embryophyta</taxon>
        <taxon>Tracheophyta</taxon>
        <taxon>Spermatophyta</taxon>
        <taxon>Magnoliopsida</taxon>
        <taxon>eudicotyledons</taxon>
        <taxon>Gunneridae</taxon>
        <taxon>Pentapetalae</taxon>
        <taxon>asterids</taxon>
        <taxon>lamiids</taxon>
        <taxon>Lamiales</taxon>
        <taxon>Gesneriaceae</taxon>
        <taxon>Didymocarpoideae</taxon>
        <taxon>Trichosporeae</taxon>
        <taxon>Loxocarpinae</taxon>
        <taxon>Dorcoceras</taxon>
    </lineage>
</organism>
<accession>A0A2Z7B8P1</accession>
<dbReference type="EMBL" id="KV007790">
    <property type="protein sequence ID" value="KZV30873.1"/>
    <property type="molecule type" value="Genomic_DNA"/>
</dbReference>